<dbReference type="InterPro" id="IPR036390">
    <property type="entry name" value="WH_DNA-bd_sf"/>
</dbReference>
<dbReference type="STRING" id="235985.SAMN05414137_10284"/>
<keyword evidence="3" id="KW-0804">Transcription</keyword>
<dbReference type="InterPro" id="IPR001034">
    <property type="entry name" value="DeoR_HTH"/>
</dbReference>
<dbReference type="Pfam" id="PF08279">
    <property type="entry name" value="HTH_11"/>
    <property type="match status" value="1"/>
</dbReference>
<dbReference type="Proteomes" id="UP000183015">
    <property type="component" value="Unassembled WGS sequence"/>
</dbReference>
<dbReference type="Gene3D" id="1.10.10.10">
    <property type="entry name" value="Winged helix-like DNA-binding domain superfamily/Winged helix DNA-binding domain"/>
    <property type="match status" value="1"/>
</dbReference>
<feature type="region of interest" description="Disordered" evidence="4">
    <location>
        <begin position="206"/>
        <end position="226"/>
    </location>
</feature>
<dbReference type="PROSITE" id="PS52050">
    <property type="entry name" value="WYL"/>
    <property type="match status" value="1"/>
</dbReference>
<sequence>MKETSARLLRLLTLLQSHREWSGQDLADRLGVSTRTVRRDVDKLRDLDYPVNAVKGIDGGYRLGAGAQLPPLLLDDEEAVAIAVALRTAAGSGVAGIGETALRALVKLEQVLPTRLRHRVKALQVSTVRAHSAAPTVDAEVLTMVGTACRDHRQLRFDYLSHDGDASARVTEPHELVTWGPRWYLVAWDLERHDWRTFRVDRIRPRTPTDGPRFTPRHLPGGDAAAHAARGVAQMWPYRATIRLNAPAHSGPARDAATYGTIEPVDEHSCLLHAGADSPAHSPSSSAPWRSTSTSKTHRSWPNTSSAPPTATAAPPPQRADRAPSTSRDQAL</sequence>
<keyword evidence="7" id="KW-1185">Reference proteome</keyword>
<feature type="compositionally biased region" description="Low complexity" evidence="4">
    <location>
        <begin position="278"/>
        <end position="295"/>
    </location>
</feature>
<dbReference type="InterPro" id="IPR036388">
    <property type="entry name" value="WH-like_DNA-bd_sf"/>
</dbReference>
<evidence type="ECO:0000259" key="5">
    <source>
        <dbReference type="PROSITE" id="PS51000"/>
    </source>
</evidence>
<reference evidence="7" key="1">
    <citation type="submission" date="2016-10" db="EMBL/GenBank/DDBJ databases">
        <authorList>
            <person name="Varghese N."/>
        </authorList>
    </citation>
    <scope>NUCLEOTIDE SEQUENCE [LARGE SCALE GENOMIC DNA]</scope>
    <source>
        <strain evidence="7">DSM 45096 / BCRC 16803 / CGMCC 4.1857 / CIP 109030 / JCM 12277 / KCTC 19219 / NBRC 100920 / 33214</strain>
    </source>
</reference>
<name>A0A1H7H891_STRJI</name>
<gene>
    <name evidence="6" type="ORF">SAMN05414137_10284</name>
</gene>
<evidence type="ECO:0000313" key="7">
    <source>
        <dbReference type="Proteomes" id="UP000183015"/>
    </source>
</evidence>
<dbReference type="GO" id="GO:0003700">
    <property type="term" value="F:DNA-binding transcription factor activity"/>
    <property type="evidence" value="ECO:0007669"/>
    <property type="project" value="InterPro"/>
</dbReference>
<dbReference type="InterPro" id="IPR026881">
    <property type="entry name" value="WYL_dom"/>
</dbReference>
<evidence type="ECO:0000256" key="4">
    <source>
        <dbReference type="SAM" id="MobiDB-lite"/>
    </source>
</evidence>
<evidence type="ECO:0000313" key="6">
    <source>
        <dbReference type="EMBL" id="SEK45512.1"/>
    </source>
</evidence>
<feature type="domain" description="HTH deoR-type" evidence="5">
    <location>
        <begin position="4"/>
        <end position="63"/>
    </location>
</feature>
<evidence type="ECO:0000256" key="3">
    <source>
        <dbReference type="ARBA" id="ARBA00023163"/>
    </source>
</evidence>
<dbReference type="PROSITE" id="PS00894">
    <property type="entry name" value="HTH_DEOR_1"/>
    <property type="match status" value="1"/>
</dbReference>
<organism evidence="6 7">
    <name type="scientific">Streptacidiphilus jiangxiensis</name>
    <dbReference type="NCBI Taxonomy" id="235985"/>
    <lineage>
        <taxon>Bacteria</taxon>
        <taxon>Bacillati</taxon>
        <taxon>Actinomycetota</taxon>
        <taxon>Actinomycetes</taxon>
        <taxon>Kitasatosporales</taxon>
        <taxon>Streptomycetaceae</taxon>
        <taxon>Streptacidiphilus</taxon>
    </lineage>
</organism>
<dbReference type="eggNOG" id="COG2378">
    <property type="taxonomic scope" value="Bacteria"/>
</dbReference>
<dbReference type="EMBL" id="FOAZ01000002">
    <property type="protein sequence ID" value="SEK45512.1"/>
    <property type="molecule type" value="Genomic_DNA"/>
</dbReference>
<dbReference type="PANTHER" id="PTHR34580">
    <property type="match status" value="1"/>
</dbReference>
<dbReference type="InterPro" id="IPR013196">
    <property type="entry name" value="HTH_11"/>
</dbReference>
<dbReference type="SUPFAM" id="SSF46785">
    <property type="entry name" value="Winged helix' DNA-binding domain"/>
    <property type="match status" value="1"/>
</dbReference>
<feature type="compositionally biased region" description="Low complexity" evidence="4">
    <location>
        <begin position="304"/>
        <end position="313"/>
    </location>
</feature>
<dbReference type="InterPro" id="IPR051534">
    <property type="entry name" value="CBASS_pafABC_assoc_protein"/>
</dbReference>
<keyword evidence="1" id="KW-0805">Transcription regulation</keyword>
<protein>
    <submittedName>
        <fullName evidence="6">HTH domain-containing protein</fullName>
    </submittedName>
</protein>
<evidence type="ECO:0000256" key="1">
    <source>
        <dbReference type="ARBA" id="ARBA00023015"/>
    </source>
</evidence>
<dbReference type="AlphaFoldDB" id="A0A1H7H891"/>
<dbReference type="PANTHER" id="PTHR34580:SF3">
    <property type="entry name" value="PROTEIN PAFB"/>
    <property type="match status" value="1"/>
</dbReference>
<accession>A0A1H7H891</accession>
<evidence type="ECO:0000256" key="2">
    <source>
        <dbReference type="ARBA" id="ARBA00023125"/>
    </source>
</evidence>
<proteinExistence type="predicted"/>
<dbReference type="GO" id="GO:0003677">
    <property type="term" value="F:DNA binding"/>
    <property type="evidence" value="ECO:0007669"/>
    <property type="project" value="UniProtKB-KW"/>
</dbReference>
<dbReference type="PROSITE" id="PS51000">
    <property type="entry name" value="HTH_DEOR_2"/>
    <property type="match status" value="1"/>
</dbReference>
<dbReference type="Pfam" id="PF13280">
    <property type="entry name" value="WYL"/>
    <property type="match status" value="1"/>
</dbReference>
<keyword evidence="2" id="KW-0238">DNA-binding</keyword>
<dbReference type="InterPro" id="IPR018356">
    <property type="entry name" value="Tscrpt_reg_HTH_DeoR_CS"/>
</dbReference>
<feature type="region of interest" description="Disordered" evidence="4">
    <location>
        <begin position="273"/>
        <end position="332"/>
    </location>
</feature>